<feature type="chain" id="PRO_5045094486" evidence="8">
    <location>
        <begin position="23"/>
        <end position="440"/>
    </location>
</feature>
<dbReference type="Gene3D" id="1.20.1600.10">
    <property type="entry name" value="Outer membrane efflux proteins (OEP)"/>
    <property type="match status" value="1"/>
</dbReference>
<protein>
    <submittedName>
        <fullName evidence="9">TolC family protein</fullName>
    </submittedName>
</protein>
<dbReference type="SUPFAM" id="SSF56954">
    <property type="entry name" value="Outer membrane efflux proteins (OEP)"/>
    <property type="match status" value="1"/>
</dbReference>
<evidence type="ECO:0000256" key="2">
    <source>
        <dbReference type="ARBA" id="ARBA00007613"/>
    </source>
</evidence>
<evidence type="ECO:0000313" key="10">
    <source>
        <dbReference type="Proteomes" id="UP001172083"/>
    </source>
</evidence>
<dbReference type="Pfam" id="PF02321">
    <property type="entry name" value="OEP"/>
    <property type="match status" value="2"/>
</dbReference>
<dbReference type="RefSeq" id="WP_346762515.1">
    <property type="nucleotide sequence ID" value="NZ_JAUJEB010000014.1"/>
</dbReference>
<dbReference type="Proteomes" id="UP001172083">
    <property type="component" value="Unassembled WGS sequence"/>
</dbReference>
<comment type="caution">
    <text evidence="9">The sequence shown here is derived from an EMBL/GenBank/DDBJ whole genome shotgun (WGS) entry which is preliminary data.</text>
</comment>
<organism evidence="9 10">
    <name type="scientific">Agaribacillus aureus</name>
    <dbReference type="NCBI Taxonomy" id="3051825"/>
    <lineage>
        <taxon>Bacteria</taxon>
        <taxon>Pseudomonadati</taxon>
        <taxon>Bacteroidota</taxon>
        <taxon>Cytophagia</taxon>
        <taxon>Cytophagales</taxon>
        <taxon>Splendidivirgaceae</taxon>
        <taxon>Agaribacillus</taxon>
    </lineage>
</organism>
<accession>A0ABT8LI13</accession>
<dbReference type="InterPro" id="IPR051906">
    <property type="entry name" value="TolC-like"/>
</dbReference>
<keyword evidence="4" id="KW-1134">Transmembrane beta strand</keyword>
<evidence type="ECO:0000256" key="6">
    <source>
        <dbReference type="ARBA" id="ARBA00023136"/>
    </source>
</evidence>
<gene>
    <name evidence="9" type="ORF">QQ020_34215</name>
</gene>
<dbReference type="EMBL" id="JAUJEB010000014">
    <property type="protein sequence ID" value="MDN5217178.1"/>
    <property type="molecule type" value="Genomic_DNA"/>
</dbReference>
<keyword evidence="6" id="KW-0472">Membrane</keyword>
<keyword evidence="3" id="KW-0813">Transport</keyword>
<evidence type="ECO:0000256" key="7">
    <source>
        <dbReference type="ARBA" id="ARBA00023237"/>
    </source>
</evidence>
<comment type="similarity">
    <text evidence="2">Belongs to the outer membrane factor (OMF) (TC 1.B.17) family.</text>
</comment>
<dbReference type="InterPro" id="IPR003423">
    <property type="entry name" value="OMP_efflux"/>
</dbReference>
<evidence type="ECO:0000256" key="4">
    <source>
        <dbReference type="ARBA" id="ARBA00022452"/>
    </source>
</evidence>
<sequence length="440" mass="49200">MKVFKYISGFLIFLAFTGTLYAQNQPAMGIEEVIVLALEKNFDIKIAKNNTVISKNNAEPGNAGYLPTVSLSAGYNYSSNDTKTEFADPSQPAIDANGAVTENLNADLKVSYNIFSGGSRNFTYQQLKNQSYQSQLEERQNIEQVVLEVINRFLEAVSLYDAFNISQESMQISLDRFERAKENYAAGNFSRLELLNAEVDLRNDSSNLIQSKLAYQKSLKTLNNTIGIRPDSSYNIKGDFDYQEDLTAGALIDKALEQNSDYLVSRTSLVNNELDLKINRGSLYPSLDFSGGYGFGKTSYDANFLNSTENLGWNAGLTLSFNVFDGGRVKRAMQNSQIRIESQQIAIEKTENTIKTNILNTYDDFVTNLELLALTQRNLESSTVNYQRSQEAFGTGQVTGLELREAQLNLINAKYDLSLQRIQTKLSEVSLYFYSGGLVE</sequence>
<feature type="signal peptide" evidence="8">
    <location>
        <begin position="1"/>
        <end position="22"/>
    </location>
</feature>
<evidence type="ECO:0000256" key="8">
    <source>
        <dbReference type="SAM" id="SignalP"/>
    </source>
</evidence>
<proteinExistence type="inferred from homology"/>
<keyword evidence="5" id="KW-0812">Transmembrane</keyword>
<comment type="subcellular location">
    <subcellularLocation>
        <location evidence="1">Cell outer membrane</location>
    </subcellularLocation>
</comment>
<name>A0ABT8LI13_9BACT</name>
<evidence type="ECO:0000256" key="1">
    <source>
        <dbReference type="ARBA" id="ARBA00004442"/>
    </source>
</evidence>
<dbReference type="PANTHER" id="PTHR30026:SF20">
    <property type="entry name" value="OUTER MEMBRANE PROTEIN TOLC"/>
    <property type="match status" value="1"/>
</dbReference>
<reference evidence="9" key="1">
    <citation type="submission" date="2023-06" db="EMBL/GenBank/DDBJ databases">
        <title>Genomic of Agaribacillus aureum.</title>
        <authorList>
            <person name="Wang G."/>
        </authorList>
    </citation>
    <scope>NUCLEOTIDE SEQUENCE</scope>
    <source>
        <strain evidence="9">BMA12</strain>
    </source>
</reference>
<evidence type="ECO:0000256" key="5">
    <source>
        <dbReference type="ARBA" id="ARBA00022692"/>
    </source>
</evidence>
<evidence type="ECO:0000313" key="9">
    <source>
        <dbReference type="EMBL" id="MDN5217178.1"/>
    </source>
</evidence>
<keyword evidence="7" id="KW-0998">Cell outer membrane</keyword>
<dbReference type="PANTHER" id="PTHR30026">
    <property type="entry name" value="OUTER MEMBRANE PROTEIN TOLC"/>
    <property type="match status" value="1"/>
</dbReference>
<keyword evidence="10" id="KW-1185">Reference proteome</keyword>
<keyword evidence="8" id="KW-0732">Signal</keyword>
<evidence type="ECO:0000256" key="3">
    <source>
        <dbReference type="ARBA" id="ARBA00022448"/>
    </source>
</evidence>